<evidence type="ECO:0000313" key="2">
    <source>
        <dbReference type="EMBL" id="CAE0257967.1"/>
    </source>
</evidence>
<reference evidence="3" key="1">
    <citation type="submission" date="2021-01" db="EMBL/GenBank/DDBJ databases">
        <authorList>
            <person name="Corre E."/>
            <person name="Pelletier E."/>
            <person name="Niang G."/>
            <person name="Scheremetjew M."/>
            <person name="Finn R."/>
            <person name="Kale V."/>
            <person name="Holt S."/>
            <person name="Cochrane G."/>
            <person name="Meng A."/>
            <person name="Brown T."/>
            <person name="Cohen L."/>
        </authorList>
    </citation>
    <scope>NUCLEOTIDE SEQUENCE</scope>
    <source>
        <strain evidence="3">NIES-2562</strain>
    </source>
</reference>
<organism evidence="3">
    <name type="scientific">Palpitomonas bilix</name>
    <dbReference type="NCBI Taxonomy" id="652834"/>
    <lineage>
        <taxon>Eukaryota</taxon>
        <taxon>Eukaryota incertae sedis</taxon>
    </lineage>
</organism>
<accession>A0A7S3GBS4</accession>
<dbReference type="EMBL" id="HBIB01031182">
    <property type="protein sequence ID" value="CAE0257971.1"/>
    <property type="molecule type" value="Transcribed_RNA"/>
</dbReference>
<gene>
    <name evidence="2" type="ORF">PBIL07802_LOCUS20228</name>
    <name evidence="3" type="ORF">PBIL07802_LOCUS20232</name>
    <name evidence="4" type="ORF">PBIL07802_LOCUS20233</name>
</gene>
<name>A0A7S3GBS4_9EUKA</name>
<proteinExistence type="predicted"/>
<dbReference type="AlphaFoldDB" id="A0A7S3GBS4"/>
<protein>
    <submittedName>
        <fullName evidence="3">Uncharacterized protein</fullName>
    </submittedName>
</protein>
<evidence type="ECO:0000313" key="3">
    <source>
        <dbReference type="EMBL" id="CAE0257971.1"/>
    </source>
</evidence>
<evidence type="ECO:0000256" key="1">
    <source>
        <dbReference type="SAM" id="MobiDB-lite"/>
    </source>
</evidence>
<dbReference type="EMBL" id="HBIB01031183">
    <property type="protein sequence ID" value="CAE0257972.1"/>
    <property type="molecule type" value="Transcribed_RNA"/>
</dbReference>
<feature type="compositionally biased region" description="Basic and acidic residues" evidence="1">
    <location>
        <begin position="10"/>
        <end position="27"/>
    </location>
</feature>
<dbReference type="EMBL" id="HBIB01031177">
    <property type="protein sequence ID" value="CAE0257967.1"/>
    <property type="molecule type" value="Transcribed_RNA"/>
</dbReference>
<sequence>MSYVGNLSSEKQEHIEQGRIRKEKQCNEEEGEAFPGLLGTIEAEAQEPGPASSVSLAPPAPSGGKLARKYVIDPCTPSEAFRLLASQFDEDPVAAFRDGSACFIQFCLAALLEFLVRESYSIKKRTPVDTYGSKELIDAVILEVRKLGKSPLAIALVFKSDYIWKRWIRRSLRVIPEFFEVQGRKIRDELFFDVEVKPMFELQSTPLSEQSKKILEFIQQRVEECKTIRATGKGNSETGKP</sequence>
<feature type="region of interest" description="Disordered" evidence="1">
    <location>
        <begin position="1"/>
        <end position="31"/>
    </location>
</feature>
<evidence type="ECO:0000313" key="4">
    <source>
        <dbReference type="EMBL" id="CAE0257972.1"/>
    </source>
</evidence>